<sequence>MHPLVNIAVTAARAAGNFILRHSERVESLNVQTKGASDFVSEVDRGAEAEIIRTIRRYYPDHAILAEEGGGSEVHPDDAEYTWIIDPLDGTTNFLHRVPQYCVSIGIVRRGVVEHGVIYAPEPGDLYTASKGSGAQLNNRRLRCSRTKTLEEALIGTGMPIRNPERREIYMPMLGNVLDSTAGIRRPGSAALDLAYVATGRFDGFWELGLKPWDIAAGILMVREAGGVVSELYGRDDVLATGNVVAANIKLHDPLVSLLRSDAA</sequence>
<proteinExistence type="inferred from homology"/>
<accession>A0ABU2WIU1</accession>
<dbReference type="PANTHER" id="PTHR20854">
    <property type="entry name" value="INOSITOL MONOPHOSPHATASE"/>
    <property type="match status" value="1"/>
</dbReference>
<keyword evidence="6" id="KW-0804">Transcription</keyword>
<keyword evidence="5 8" id="KW-0378">Hydrolase</keyword>
<dbReference type="Pfam" id="PF00459">
    <property type="entry name" value="Inositol_P"/>
    <property type="match status" value="1"/>
</dbReference>
<dbReference type="InterPro" id="IPR020583">
    <property type="entry name" value="Inositol_monoP_metal-BS"/>
</dbReference>
<comment type="catalytic activity">
    <reaction evidence="1 8">
        <text>a myo-inositol phosphate + H2O = myo-inositol + phosphate</text>
        <dbReference type="Rhea" id="RHEA:24056"/>
        <dbReference type="ChEBI" id="CHEBI:15377"/>
        <dbReference type="ChEBI" id="CHEBI:17268"/>
        <dbReference type="ChEBI" id="CHEBI:43474"/>
        <dbReference type="ChEBI" id="CHEBI:84139"/>
        <dbReference type="EC" id="3.1.3.25"/>
    </reaction>
</comment>
<dbReference type="EC" id="3.1.3.25" evidence="8"/>
<organism evidence="9 10">
    <name type="scientific">Banduia mediterranea</name>
    <dbReference type="NCBI Taxonomy" id="3075609"/>
    <lineage>
        <taxon>Bacteria</taxon>
        <taxon>Pseudomonadati</taxon>
        <taxon>Pseudomonadota</taxon>
        <taxon>Gammaproteobacteria</taxon>
        <taxon>Nevskiales</taxon>
        <taxon>Algiphilaceae</taxon>
        <taxon>Banduia</taxon>
    </lineage>
</organism>
<evidence type="ECO:0000256" key="4">
    <source>
        <dbReference type="ARBA" id="ARBA00022723"/>
    </source>
</evidence>
<dbReference type="EMBL" id="JAVRIC010000006">
    <property type="protein sequence ID" value="MDT0497007.1"/>
    <property type="molecule type" value="Genomic_DNA"/>
</dbReference>
<evidence type="ECO:0000256" key="8">
    <source>
        <dbReference type="RuleBase" id="RU364068"/>
    </source>
</evidence>
<dbReference type="CDD" id="cd01639">
    <property type="entry name" value="IMPase"/>
    <property type="match status" value="1"/>
</dbReference>
<comment type="similarity">
    <text evidence="3 8">Belongs to the inositol monophosphatase superfamily.</text>
</comment>
<keyword evidence="4 8" id="KW-0479">Metal-binding</keyword>
<dbReference type="SUPFAM" id="SSF56655">
    <property type="entry name" value="Carbohydrate phosphatase"/>
    <property type="match status" value="1"/>
</dbReference>
<keyword evidence="6" id="KW-0805">Transcription regulation</keyword>
<protein>
    <recommendedName>
        <fullName evidence="8">Inositol-1-monophosphatase</fullName>
        <ecNumber evidence="8">3.1.3.25</ecNumber>
    </recommendedName>
</protein>
<dbReference type="PRINTS" id="PR00377">
    <property type="entry name" value="IMPHPHTASES"/>
</dbReference>
<keyword evidence="6" id="KW-0889">Transcription antitermination</keyword>
<keyword evidence="7 8" id="KW-0460">Magnesium</keyword>
<dbReference type="InterPro" id="IPR000760">
    <property type="entry name" value="Inositol_monophosphatase-like"/>
</dbReference>
<dbReference type="PROSITE" id="PS00630">
    <property type="entry name" value="IMP_2"/>
    <property type="match status" value="1"/>
</dbReference>
<comment type="caution">
    <text evidence="9">The sequence shown here is derived from an EMBL/GenBank/DDBJ whole genome shotgun (WGS) entry which is preliminary data.</text>
</comment>
<dbReference type="Gene3D" id="3.40.190.80">
    <property type="match status" value="1"/>
</dbReference>
<evidence type="ECO:0000256" key="7">
    <source>
        <dbReference type="ARBA" id="ARBA00022842"/>
    </source>
</evidence>
<evidence type="ECO:0000256" key="3">
    <source>
        <dbReference type="ARBA" id="ARBA00009759"/>
    </source>
</evidence>
<evidence type="ECO:0000313" key="9">
    <source>
        <dbReference type="EMBL" id="MDT0497007.1"/>
    </source>
</evidence>
<dbReference type="PRINTS" id="PR01959">
    <property type="entry name" value="SBIMPHPHTASE"/>
</dbReference>
<dbReference type="Gene3D" id="3.30.540.10">
    <property type="entry name" value="Fructose-1,6-Bisphosphatase, subunit A, domain 1"/>
    <property type="match status" value="1"/>
</dbReference>
<dbReference type="InterPro" id="IPR033942">
    <property type="entry name" value="IMPase"/>
</dbReference>
<keyword evidence="10" id="KW-1185">Reference proteome</keyword>
<comment type="cofactor">
    <cofactor evidence="2 8">
        <name>Mg(2+)</name>
        <dbReference type="ChEBI" id="CHEBI:18420"/>
    </cofactor>
</comment>
<dbReference type="PANTHER" id="PTHR20854:SF4">
    <property type="entry name" value="INOSITOL-1-MONOPHOSPHATASE-RELATED"/>
    <property type="match status" value="1"/>
</dbReference>
<dbReference type="PROSITE" id="PS00629">
    <property type="entry name" value="IMP_1"/>
    <property type="match status" value="1"/>
</dbReference>
<evidence type="ECO:0000313" key="10">
    <source>
        <dbReference type="Proteomes" id="UP001254608"/>
    </source>
</evidence>
<reference evidence="9 10" key="1">
    <citation type="submission" date="2023-09" db="EMBL/GenBank/DDBJ databases">
        <authorList>
            <person name="Rey-Velasco X."/>
        </authorList>
    </citation>
    <scope>NUCLEOTIDE SEQUENCE [LARGE SCALE GENOMIC DNA]</scope>
    <source>
        <strain evidence="9 10">W345</strain>
    </source>
</reference>
<dbReference type="RefSeq" id="WP_311364400.1">
    <property type="nucleotide sequence ID" value="NZ_JAVRIC010000006.1"/>
</dbReference>
<dbReference type="GO" id="GO:0016787">
    <property type="term" value="F:hydrolase activity"/>
    <property type="evidence" value="ECO:0007669"/>
    <property type="project" value="UniProtKB-KW"/>
</dbReference>
<evidence type="ECO:0000256" key="6">
    <source>
        <dbReference type="ARBA" id="ARBA00022814"/>
    </source>
</evidence>
<dbReference type="Proteomes" id="UP001254608">
    <property type="component" value="Unassembled WGS sequence"/>
</dbReference>
<evidence type="ECO:0000256" key="5">
    <source>
        <dbReference type="ARBA" id="ARBA00022801"/>
    </source>
</evidence>
<evidence type="ECO:0000256" key="2">
    <source>
        <dbReference type="ARBA" id="ARBA00001946"/>
    </source>
</evidence>
<gene>
    <name evidence="9" type="ORF">RM530_06460</name>
</gene>
<name>A0ABU2WIU1_9GAMM</name>
<dbReference type="InterPro" id="IPR022337">
    <property type="entry name" value="Inositol_monophosphatase_SuhB"/>
</dbReference>
<dbReference type="InterPro" id="IPR020550">
    <property type="entry name" value="Inositol_monophosphatase_CS"/>
</dbReference>
<evidence type="ECO:0000256" key="1">
    <source>
        <dbReference type="ARBA" id="ARBA00001033"/>
    </source>
</evidence>